<keyword evidence="2" id="KW-0472">Membrane</keyword>
<reference evidence="3 4" key="1">
    <citation type="journal article" date="2016" name="Nat. Commun.">
        <title>Thousands of microbial genomes shed light on interconnected biogeochemical processes in an aquifer system.</title>
        <authorList>
            <person name="Anantharaman K."/>
            <person name="Brown C.T."/>
            <person name="Hug L.A."/>
            <person name="Sharon I."/>
            <person name="Castelle C.J."/>
            <person name="Probst A.J."/>
            <person name="Thomas B.C."/>
            <person name="Singh A."/>
            <person name="Wilkins M.J."/>
            <person name="Karaoz U."/>
            <person name="Brodie E.L."/>
            <person name="Williams K.H."/>
            <person name="Hubbard S.S."/>
            <person name="Banfield J.F."/>
        </authorList>
    </citation>
    <scope>NUCLEOTIDE SEQUENCE [LARGE SCALE GENOMIC DNA]</scope>
</reference>
<name>A0A1G1Z798_9BACT</name>
<comment type="caution">
    <text evidence="3">The sequence shown here is derived from an EMBL/GenBank/DDBJ whole genome shotgun (WGS) entry which is preliminary data.</text>
</comment>
<dbReference type="STRING" id="1797692.A3I33_02710"/>
<dbReference type="Proteomes" id="UP000176544">
    <property type="component" value="Unassembled WGS sequence"/>
</dbReference>
<evidence type="ECO:0000256" key="1">
    <source>
        <dbReference type="SAM" id="MobiDB-lite"/>
    </source>
</evidence>
<keyword evidence="2" id="KW-0812">Transmembrane</keyword>
<dbReference type="AlphaFoldDB" id="A0A1G1Z798"/>
<evidence type="ECO:0000313" key="3">
    <source>
        <dbReference type="EMBL" id="OGY60511.1"/>
    </source>
</evidence>
<protein>
    <submittedName>
        <fullName evidence="3">Uncharacterized protein</fullName>
    </submittedName>
</protein>
<feature type="compositionally biased region" description="Polar residues" evidence="1">
    <location>
        <begin position="190"/>
        <end position="200"/>
    </location>
</feature>
<feature type="transmembrane region" description="Helical" evidence="2">
    <location>
        <begin position="17"/>
        <end position="39"/>
    </location>
</feature>
<sequence length="212" mass="22722">MRSRTEAAVCGQSLVELIISIAIVAILAGSVVGALLLSVRINNESINFSTASPLGQEVIDNVRSVSESDWPSLYSQSDKSSSSTYHINLDSTSTLSVATGTEEIERGGITYTRWFSIENVSRDSSGDIVESGGTEDTSTQKVAVHIEWQEGPGTASVGLTEYFTRWTRNESTVFTDWSGNSGIEGPITRPDNNFSATSGSIDLSTQGEIKIN</sequence>
<accession>A0A1G1Z798</accession>
<organism evidence="3 4">
    <name type="scientific">Candidatus Colwellbacteria bacterium RIFCSPLOWO2_02_FULL_45_11</name>
    <dbReference type="NCBI Taxonomy" id="1797692"/>
    <lineage>
        <taxon>Bacteria</taxon>
        <taxon>Candidatus Colwelliibacteriota</taxon>
    </lineage>
</organism>
<keyword evidence="2" id="KW-1133">Transmembrane helix</keyword>
<proteinExistence type="predicted"/>
<feature type="region of interest" description="Disordered" evidence="1">
    <location>
        <begin position="181"/>
        <end position="200"/>
    </location>
</feature>
<evidence type="ECO:0000313" key="4">
    <source>
        <dbReference type="Proteomes" id="UP000176544"/>
    </source>
</evidence>
<dbReference type="Gene3D" id="3.30.700.10">
    <property type="entry name" value="Glycoprotein, Type 4 Pilin"/>
    <property type="match status" value="1"/>
</dbReference>
<evidence type="ECO:0000256" key="2">
    <source>
        <dbReference type="SAM" id="Phobius"/>
    </source>
</evidence>
<dbReference type="EMBL" id="MHJA01000030">
    <property type="protein sequence ID" value="OGY60511.1"/>
    <property type="molecule type" value="Genomic_DNA"/>
</dbReference>
<gene>
    <name evidence="3" type="ORF">A3I33_02710</name>
</gene>